<reference evidence="1 2" key="1">
    <citation type="journal article" date="2014" name="Nature">
        <title>Sequential evolution of bacterial morphology by co-option of a developmental regulator.</title>
        <authorList>
            <person name="Jiang C."/>
            <person name="Brown P.J."/>
            <person name="Ducret A."/>
            <person name="Brun Y.V."/>
        </authorList>
    </citation>
    <scope>NUCLEOTIDE SEQUENCE [LARGE SCALE GENOMIC DNA]</scope>
    <source>
        <strain evidence="1 2">DSM 16100</strain>
    </source>
</reference>
<protein>
    <submittedName>
        <fullName evidence="1">Uncharacterized protein</fullName>
    </submittedName>
</protein>
<organism evidence="1 2">
    <name type="scientific">Asticcacaulis benevestitus DSM 16100 = ATCC BAA-896</name>
    <dbReference type="NCBI Taxonomy" id="1121022"/>
    <lineage>
        <taxon>Bacteria</taxon>
        <taxon>Pseudomonadati</taxon>
        <taxon>Pseudomonadota</taxon>
        <taxon>Alphaproteobacteria</taxon>
        <taxon>Caulobacterales</taxon>
        <taxon>Caulobacteraceae</taxon>
        <taxon>Asticcacaulis</taxon>
    </lineage>
</organism>
<dbReference type="RefSeq" id="WP_023447505.1">
    <property type="nucleotide sequence ID" value="NZ_AWGB01000114.1"/>
</dbReference>
<evidence type="ECO:0000313" key="1">
    <source>
        <dbReference type="EMBL" id="ESQ78881.1"/>
    </source>
</evidence>
<dbReference type="Proteomes" id="UP000017837">
    <property type="component" value="Unassembled WGS sequence"/>
</dbReference>
<accession>V4NSF0</accession>
<dbReference type="PATRIC" id="fig|1121022.4.peg.4708"/>
<keyword evidence="2" id="KW-1185">Reference proteome</keyword>
<dbReference type="EMBL" id="AWGB01000114">
    <property type="protein sequence ID" value="ESQ78881.1"/>
    <property type="molecule type" value="Genomic_DNA"/>
</dbReference>
<dbReference type="AlphaFoldDB" id="V4NSF0"/>
<proteinExistence type="predicted"/>
<comment type="caution">
    <text evidence="1">The sequence shown here is derived from an EMBL/GenBank/DDBJ whole genome shotgun (WGS) entry which is preliminary data.</text>
</comment>
<gene>
    <name evidence="1" type="ORF">ABENE_23005</name>
</gene>
<evidence type="ECO:0000313" key="2">
    <source>
        <dbReference type="Proteomes" id="UP000017837"/>
    </source>
</evidence>
<sequence>MDIKLPGIPAGHLRLDELFQKTVEMLRSAGDVAAVTTDLLGLDIRELQAEINAEPTLIILNPVMVGHWDERSPDGLFDVPQVAASTANSPAIRARDAEASFEEAISVAAVMVLMQQVLVGRLKILWLNGTTIMSLRPDEFPARSPSARFEPYILYGHQLKDVPDDIPVSSWMCGNAAPYDLDRSIPGVPLFVSEKEWVQTESFIVQSLRALSQASGQSEITGSNVAVPSDTDIISIIHQMRGEGGLGMSMDSCIDALLEKHPSLKRDSLRELDRIAYPNRRRGRKRGQTAKLIRGN</sequence>
<name>V4NSF0_9CAUL</name>